<dbReference type="STRING" id="537007.BLAHAN_05392"/>
<feature type="domain" description="Probable transposase IS891/IS1136/IS1341" evidence="2">
    <location>
        <begin position="241"/>
        <end position="367"/>
    </location>
</feature>
<dbReference type="EMBL" id="ABYU02000016">
    <property type="protein sequence ID" value="EEX21767.1"/>
    <property type="molecule type" value="Genomic_DNA"/>
</dbReference>
<dbReference type="eggNOG" id="COG0675">
    <property type="taxonomic scope" value="Bacteria"/>
</dbReference>
<feature type="compositionally biased region" description="Basic residues" evidence="1">
    <location>
        <begin position="123"/>
        <end position="132"/>
    </location>
</feature>
<comment type="caution">
    <text evidence="3">The sequence shown here is derived from an EMBL/GenBank/DDBJ whole genome shotgun (WGS) entry which is preliminary data.</text>
</comment>
<protein>
    <submittedName>
        <fullName evidence="3">Transposase, IS605 family</fullName>
    </submittedName>
</protein>
<dbReference type="KEGG" id="bhan:CGC63_09700"/>
<evidence type="ECO:0000313" key="4">
    <source>
        <dbReference type="Proteomes" id="UP000003755"/>
    </source>
</evidence>
<reference evidence="3" key="1">
    <citation type="submission" date="2009-09" db="EMBL/GenBank/DDBJ databases">
        <authorList>
            <person name="Weinstock G."/>
            <person name="Sodergren E."/>
            <person name="Clifton S."/>
            <person name="Fulton L."/>
            <person name="Fulton B."/>
            <person name="Courtney L."/>
            <person name="Fronick C."/>
            <person name="Harrison M."/>
            <person name="Strong C."/>
            <person name="Farmer C."/>
            <person name="Delahaunty K."/>
            <person name="Markovic C."/>
            <person name="Hall O."/>
            <person name="Minx P."/>
            <person name="Tomlinson C."/>
            <person name="Mitreva M."/>
            <person name="Nelson J."/>
            <person name="Hou S."/>
            <person name="Wollam A."/>
            <person name="Pepin K.H."/>
            <person name="Johnson M."/>
            <person name="Bhonagiri V."/>
            <person name="Nash W.E."/>
            <person name="Warren W."/>
            <person name="Chinwalla A."/>
            <person name="Mardis E.R."/>
            <person name="Wilson R.K."/>
        </authorList>
    </citation>
    <scope>NUCLEOTIDE SEQUENCE [LARGE SCALE GENOMIC DNA]</scope>
    <source>
        <strain evidence="3">DSM 20583</strain>
    </source>
</reference>
<dbReference type="RefSeq" id="WP_003020449.1">
    <property type="nucleotide sequence ID" value="NZ_CP022413.2"/>
</dbReference>
<dbReference type="Proteomes" id="UP000003755">
    <property type="component" value="Unassembled WGS sequence"/>
</dbReference>
<keyword evidence="4" id="KW-1185">Reference proteome</keyword>
<sequence>MTMFERYVKLPVYTINLRLYPTSSQKETIDTIIHELHKACNIAVYDMFTNLTNTTEREDKESKQKIHFPNINTMIKKDYLEKLREERPSISIIPASALSGNNGVFKRDLSKRLDAQVSEGNQKKKTNGKGVKRPIESSKAPYYSKKHPRRSYTYQETLSKIIFNETNDNVVHLNLNKVGRIKARGMKNYLRILRFDETCNMTFKEYCELHKRTAHLFTIKKDNCGDYFIQICLKNVYKLIKDSDNKKEIGIDVGVTDLMILSDGTKYSNPRFKNGEHGEVQKHREQLHRQLSRREGFANIKFREKYKVDHDTLPSKRYQETKLQAAKLERKVARQRKHHMENMVLDVIRQSSFIGIENLSVKDMMKNVKKNKSET</sequence>
<feature type="region of interest" description="Disordered" evidence="1">
    <location>
        <begin position="115"/>
        <end position="148"/>
    </location>
</feature>
<evidence type="ECO:0000313" key="3">
    <source>
        <dbReference type="EMBL" id="EEX21767.1"/>
    </source>
</evidence>
<organism evidence="3 4">
    <name type="scientific">Blautia hansenii DSM 20583</name>
    <dbReference type="NCBI Taxonomy" id="537007"/>
    <lineage>
        <taxon>Bacteria</taxon>
        <taxon>Bacillati</taxon>
        <taxon>Bacillota</taxon>
        <taxon>Clostridia</taxon>
        <taxon>Lachnospirales</taxon>
        <taxon>Lachnospiraceae</taxon>
        <taxon>Blautia</taxon>
    </lineage>
</organism>
<evidence type="ECO:0000256" key="1">
    <source>
        <dbReference type="SAM" id="MobiDB-lite"/>
    </source>
</evidence>
<dbReference type="AlphaFoldDB" id="C9L7M2"/>
<dbReference type="InterPro" id="IPR001959">
    <property type="entry name" value="Transposase"/>
</dbReference>
<gene>
    <name evidence="3" type="ORF">BLAHAN_05392</name>
</gene>
<evidence type="ECO:0000259" key="2">
    <source>
        <dbReference type="Pfam" id="PF01385"/>
    </source>
</evidence>
<dbReference type="Pfam" id="PF01385">
    <property type="entry name" value="OrfB_IS605"/>
    <property type="match status" value="1"/>
</dbReference>
<dbReference type="HOGENOM" id="CLU_733022_0_0_9"/>
<name>C9L7M2_BLAHA</name>
<accession>C9L7M2</accession>
<proteinExistence type="predicted"/>